<keyword evidence="6 8" id="KW-1133">Transmembrane helix</keyword>
<evidence type="ECO:0000256" key="8">
    <source>
        <dbReference type="RuleBase" id="RU363032"/>
    </source>
</evidence>
<comment type="similarity">
    <text evidence="2">Belongs to the binding-protein-dependent transport system permease family. CysTW subfamily.</text>
</comment>
<dbReference type="GO" id="GO:0005886">
    <property type="term" value="C:plasma membrane"/>
    <property type="evidence" value="ECO:0007669"/>
    <property type="project" value="UniProtKB-SubCell"/>
</dbReference>
<feature type="transmembrane region" description="Helical" evidence="8">
    <location>
        <begin position="209"/>
        <end position="230"/>
    </location>
</feature>
<name>A0A934IW09_9HYPH</name>
<evidence type="ECO:0000256" key="4">
    <source>
        <dbReference type="ARBA" id="ARBA00022475"/>
    </source>
</evidence>
<evidence type="ECO:0000256" key="1">
    <source>
        <dbReference type="ARBA" id="ARBA00004651"/>
    </source>
</evidence>
<evidence type="ECO:0000256" key="6">
    <source>
        <dbReference type="ARBA" id="ARBA00022989"/>
    </source>
</evidence>
<feature type="transmembrane region" description="Helical" evidence="8">
    <location>
        <begin position="97"/>
        <end position="116"/>
    </location>
</feature>
<feature type="domain" description="ABC transmembrane type-1" evidence="9">
    <location>
        <begin position="67"/>
        <end position="273"/>
    </location>
</feature>
<feature type="transmembrane region" description="Helical" evidence="8">
    <location>
        <begin position="66"/>
        <end position="85"/>
    </location>
</feature>
<evidence type="ECO:0000313" key="11">
    <source>
        <dbReference type="Proteomes" id="UP000602124"/>
    </source>
</evidence>
<protein>
    <submittedName>
        <fullName evidence="10">ABC transporter permease</fullName>
    </submittedName>
</protein>
<dbReference type="CDD" id="cd06261">
    <property type="entry name" value="TM_PBP2"/>
    <property type="match status" value="1"/>
</dbReference>
<evidence type="ECO:0000256" key="7">
    <source>
        <dbReference type="ARBA" id="ARBA00023136"/>
    </source>
</evidence>
<sequence>MRAISRPLPFLLSIPAALIFVIFLLLPLLGTLILSLQDFSLATGIRPVYELANYVEIFSDSYFFDIFARTARIAVFTTLVTIVIGAPEALILMRMKAPWRGIFLLVALGPLLISVVSRSLGWALLLGGNGMINQALMSMGLIERPIQMMYTEFGVVIAMSHVLMPFMIIAVMTTLQRLNPQVENASHSLGAGSFTTFWRVILPQMLPGIMTGAILVFAMAASAFATPQIIGGRRLKVIATLVYDEFLFSLNWPLGAALAMLLFAVVIVVAIGLNRVAEGYFARMYK</sequence>
<dbReference type="GO" id="GO:0055085">
    <property type="term" value="P:transmembrane transport"/>
    <property type="evidence" value="ECO:0007669"/>
    <property type="project" value="InterPro"/>
</dbReference>
<evidence type="ECO:0000256" key="2">
    <source>
        <dbReference type="ARBA" id="ARBA00007069"/>
    </source>
</evidence>
<dbReference type="Proteomes" id="UP000602124">
    <property type="component" value="Unassembled WGS sequence"/>
</dbReference>
<dbReference type="Pfam" id="PF00528">
    <property type="entry name" value="BPD_transp_1"/>
    <property type="match status" value="1"/>
</dbReference>
<feature type="transmembrane region" description="Helical" evidence="8">
    <location>
        <begin position="153"/>
        <end position="173"/>
    </location>
</feature>
<keyword evidence="3 8" id="KW-0813">Transport</keyword>
<gene>
    <name evidence="10" type="ORF">JEQ47_11640</name>
</gene>
<comment type="subcellular location">
    <subcellularLocation>
        <location evidence="1 8">Cell membrane</location>
        <topology evidence="1 8">Multi-pass membrane protein</topology>
    </subcellularLocation>
</comment>
<feature type="transmembrane region" description="Helical" evidence="8">
    <location>
        <begin position="250"/>
        <end position="273"/>
    </location>
</feature>
<dbReference type="PANTHER" id="PTHR42929">
    <property type="entry name" value="INNER MEMBRANE ABC TRANSPORTER PERMEASE PROTEIN YDCU-RELATED-RELATED"/>
    <property type="match status" value="1"/>
</dbReference>
<proteinExistence type="inferred from homology"/>
<keyword evidence="5 8" id="KW-0812">Transmembrane</keyword>
<keyword evidence="4" id="KW-1003">Cell membrane</keyword>
<dbReference type="InterPro" id="IPR000515">
    <property type="entry name" value="MetI-like"/>
</dbReference>
<comment type="caution">
    <text evidence="10">The sequence shown here is derived from an EMBL/GenBank/DDBJ whole genome shotgun (WGS) entry which is preliminary data.</text>
</comment>
<dbReference type="PANTHER" id="PTHR42929:SF5">
    <property type="entry name" value="ABC TRANSPORTER PERMEASE PROTEIN"/>
    <property type="match status" value="1"/>
</dbReference>
<feature type="transmembrane region" description="Helical" evidence="8">
    <location>
        <begin position="12"/>
        <end position="34"/>
    </location>
</feature>
<dbReference type="RefSeq" id="WP_198876558.1">
    <property type="nucleotide sequence ID" value="NZ_JAEKMH010000002.1"/>
</dbReference>
<evidence type="ECO:0000256" key="5">
    <source>
        <dbReference type="ARBA" id="ARBA00022692"/>
    </source>
</evidence>
<organism evidence="10 11">
    <name type="scientific">Devosia sediminis</name>
    <dbReference type="NCBI Taxonomy" id="2798801"/>
    <lineage>
        <taxon>Bacteria</taxon>
        <taxon>Pseudomonadati</taxon>
        <taxon>Pseudomonadota</taxon>
        <taxon>Alphaproteobacteria</taxon>
        <taxon>Hyphomicrobiales</taxon>
        <taxon>Devosiaceae</taxon>
        <taxon>Devosia</taxon>
    </lineage>
</organism>
<evidence type="ECO:0000313" key="10">
    <source>
        <dbReference type="EMBL" id="MBJ3785377.1"/>
    </source>
</evidence>
<dbReference type="Gene3D" id="1.10.3720.10">
    <property type="entry name" value="MetI-like"/>
    <property type="match status" value="1"/>
</dbReference>
<feature type="transmembrane region" description="Helical" evidence="8">
    <location>
        <begin position="185"/>
        <end position="202"/>
    </location>
</feature>
<accession>A0A934IW09</accession>
<feature type="transmembrane region" description="Helical" evidence="8">
    <location>
        <begin position="122"/>
        <end position="141"/>
    </location>
</feature>
<dbReference type="SUPFAM" id="SSF161098">
    <property type="entry name" value="MetI-like"/>
    <property type="match status" value="1"/>
</dbReference>
<evidence type="ECO:0000259" key="9">
    <source>
        <dbReference type="PROSITE" id="PS50928"/>
    </source>
</evidence>
<reference evidence="10" key="1">
    <citation type="submission" date="2020-12" db="EMBL/GenBank/DDBJ databases">
        <title>Devosia sp. MSA67 isolated from Mo River.</title>
        <authorList>
            <person name="Ma F."/>
            <person name="Zi Z."/>
        </authorList>
    </citation>
    <scope>NUCLEOTIDE SEQUENCE</scope>
    <source>
        <strain evidence="10">MSA67</strain>
    </source>
</reference>
<dbReference type="InterPro" id="IPR035906">
    <property type="entry name" value="MetI-like_sf"/>
</dbReference>
<keyword evidence="11" id="KW-1185">Reference proteome</keyword>
<keyword evidence="7 8" id="KW-0472">Membrane</keyword>
<evidence type="ECO:0000256" key="3">
    <source>
        <dbReference type="ARBA" id="ARBA00022448"/>
    </source>
</evidence>
<dbReference type="AlphaFoldDB" id="A0A934IW09"/>
<dbReference type="EMBL" id="JAEKMH010000002">
    <property type="protein sequence ID" value="MBJ3785377.1"/>
    <property type="molecule type" value="Genomic_DNA"/>
</dbReference>
<dbReference type="PROSITE" id="PS50928">
    <property type="entry name" value="ABC_TM1"/>
    <property type="match status" value="1"/>
</dbReference>